<keyword evidence="3" id="KW-1185">Reference proteome</keyword>
<dbReference type="SUPFAM" id="SSF159501">
    <property type="entry name" value="EreA/ChaN-like"/>
    <property type="match status" value="1"/>
</dbReference>
<evidence type="ECO:0000313" key="2">
    <source>
        <dbReference type="EMBL" id="SUO96903.1"/>
    </source>
</evidence>
<dbReference type="Gene3D" id="3.40.50.11550">
    <property type="match status" value="1"/>
</dbReference>
<accession>A0A380MYD4</accession>
<gene>
    <name evidence="2" type="ORF">NCTC10717_01238</name>
</gene>
<protein>
    <submittedName>
        <fullName evidence="2">Uncharacterized iron-regulated protein</fullName>
    </submittedName>
</protein>
<feature type="domain" description="Haem-binding uptake Tiki superfamily ChaN" evidence="1">
    <location>
        <begin position="38"/>
        <end position="223"/>
    </location>
</feature>
<dbReference type="Gene3D" id="1.10.8.760">
    <property type="entry name" value="Haem-binding uptake, Tiki superfamily, ChaN, domain 2"/>
    <property type="match status" value="1"/>
</dbReference>
<dbReference type="InterPro" id="IPR007314">
    <property type="entry name" value="Cofac_haem-bd_dom"/>
</dbReference>
<dbReference type="Proteomes" id="UP000254575">
    <property type="component" value="Unassembled WGS sequence"/>
</dbReference>
<dbReference type="Pfam" id="PF04187">
    <property type="entry name" value="Cofac_haem_bdg"/>
    <property type="match status" value="1"/>
</dbReference>
<organism evidence="2 3">
    <name type="scientific">Suttonella indologenes</name>
    <dbReference type="NCBI Taxonomy" id="13276"/>
    <lineage>
        <taxon>Bacteria</taxon>
        <taxon>Pseudomonadati</taxon>
        <taxon>Pseudomonadota</taxon>
        <taxon>Gammaproteobacteria</taxon>
        <taxon>Cardiobacteriales</taxon>
        <taxon>Cardiobacteriaceae</taxon>
        <taxon>Suttonella</taxon>
    </lineage>
</organism>
<dbReference type="EMBL" id="UHIA01000004">
    <property type="protein sequence ID" value="SUO96903.1"/>
    <property type="molecule type" value="Genomic_DNA"/>
</dbReference>
<sequence>MKKFVLMFAIVLQSVCAEPLGRIIDTQSGQSLSPSRLVQILSQAQIVLIGEKHDNAAHHAAQEWLLRQTAEARANGSVVLEMLVPEQQQAVGDMQAYLHSGGSTGKRSLAEKINWNMRWDWSQYQSLIYALLEQKAPLLAGSPSRQELANQSRFMPQGLRSGHPAVRDSLAQLMDTHHGSPQDLVSLQQYKDFKMSTVLLNAPKPTWLIAGNIHVSKQLGIPLFLQDAGFSDGVKTLLLTEEGSEMDMRHADYIWFF</sequence>
<name>A0A380MYD4_9GAMM</name>
<dbReference type="InterPro" id="IPR016773">
    <property type="entry name" value="Fe3_uptake_reg_CjrA_prd"/>
</dbReference>
<evidence type="ECO:0000313" key="3">
    <source>
        <dbReference type="Proteomes" id="UP000254575"/>
    </source>
</evidence>
<reference evidence="2 3" key="1">
    <citation type="submission" date="2018-06" db="EMBL/GenBank/DDBJ databases">
        <authorList>
            <consortium name="Pathogen Informatics"/>
            <person name="Doyle S."/>
        </authorList>
    </citation>
    <scope>NUCLEOTIDE SEQUENCE [LARGE SCALE GENOMIC DNA]</scope>
    <source>
        <strain evidence="2 3">NCTC10717</strain>
    </source>
</reference>
<evidence type="ECO:0000259" key="1">
    <source>
        <dbReference type="Pfam" id="PF04187"/>
    </source>
</evidence>
<dbReference type="PIRSF" id="PIRSF020419">
    <property type="entry name" value="Fe_uptake_reg_CjrA_prd"/>
    <property type="match status" value="1"/>
</dbReference>
<dbReference type="AlphaFoldDB" id="A0A380MYD4"/>
<dbReference type="RefSeq" id="WP_172459447.1">
    <property type="nucleotide sequence ID" value="NZ_UHIA01000004.1"/>
</dbReference>
<proteinExistence type="predicted"/>